<name>A0A4V4H179_9BACT</name>
<dbReference type="OrthoDB" id="947490at2"/>
<accession>A0A4V4H179</accession>
<keyword evidence="3" id="KW-1185">Reference proteome</keyword>
<evidence type="ECO:0008006" key="4">
    <source>
        <dbReference type="Google" id="ProtNLM"/>
    </source>
</evidence>
<dbReference type="AlphaFoldDB" id="A0A4V4H179"/>
<organism evidence="2 3">
    <name type="scientific">Niastella caeni</name>
    <dbReference type="NCBI Taxonomy" id="2569763"/>
    <lineage>
        <taxon>Bacteria</taxon>
        <taxon>Pseudomonadati</taxon>
        <taxon>Bacteroidota</taxon>
        <taxon>Chitinophagia</taxon>
        <taxon>Chitinophagales</taxon>
        <taxon>Chitinophagaceae</taxon>
        <taxon>Niastella</taxon>
    </lineage>
</organism>
<feature type="region of interest" description="Disordered" evidence="1">
    <location>
        <begin position="22"/>
        <end position="48"/>
    </location>
</feature>
<proteinExistence type="predicted"/>
<dbReference type="Pfam" id="PF13975">
    <property type="entry name" value="gag-asp_proteas"/>
    <property type="match status" value="1"/>
</dbReference>
<evidence type="ECO:0000313" key="2">
    <source>
        <dbReference type="EMBL" id="THU39446.1"/>
    </source>
</evidence>
<reference evidence="2 3" key="1">
    <citation type="submission" date="2019-04" db="EMBL/GenBank/DDBJ databases">
        <title>Niastella caeni sp. nov., isolated from activated sludge.</title>
        <authorList>
            <person name="Sheng M."/>
        </authorList>
    </citation>
    <scope>NUCLEOTIDE SEQUENCE [LARGE SCALE GENOMIC DNA]</scope>
    <source>
        <strain evidence="2 3">HX-2-15</strain>
    </source>
</reference>
<dbReference type="SUPFAM" id="SSF50630">
    <property type="entry name" value="Acid proteases"/>
    <property type="match status" value="1"/>
</dbReference>
<dbReference type="RefSeq" id="WP_136577578.1">
    <property type="nucleotide sequence ID" value="NZ_STFF01000003.1"/>
</dbReference>
<evidence type="ECO:0000256" key="1">
    <source>
        <dbReference type="SAM" id="MobiDB-lite"/>
    </source>
</evidence>
<protein>
    <recommendedName>
        <fullName evidence="4">TIGR02281 family clan AA aspartic protease</fullName>
    </recommendedName>
</protein>
<dbReference type="Proteomes" id="UP000306918">
    <property type="component" value="Unassembled WGS sequence"/>
</dbReference>
<gene>
    <name evidence="2" type="ORF">FAM09_13150</name>
</gene>
<sequence length="175" mass="19138">MKQLPLYFISAMLMLEGCTGCPKSGRRNRSQNVTASQKSEENPKRFSGKTVVKMEKENGVYKIPVTINGANMTFIFDTGAGLISISNVEASYLYKQGKLTADDIMGEANFVDANGDISVGTIIRLKEVSISNRTIYNIQASVVDNSVAPLLFGQSALEQFGKISIDYSNNTITFE</sequence>
<dbReference type="EMBL" id="STFF01000003">
    <property type="protein sequence ID" value="THU39446.1"/>
    <property type="molecule type" value="Genomic_DNA"/>
</dbReference>
<dbReference type="Gene3D" id="2.40.70.10">
    <property type="entry name" value="Acid Proteases"/>
    <property type="match status" value="1"/>
</dbReference>
<dbReference type="InterPro" id="IPR021109">
    <property type="entry name" value="Peptidase_aspartic_dom_sf"/>
</dbReference>
<evidence type="ECO:0000313" key="3">
    <source>
        <dbReference type="Proteomes" id="UP000306918"/>
    </source>
</evidence>
<comment type="caution">
    <text evidence="2">The sequence shown here is derived from an EMBL/GenBank/DDBJ whole genome shotgun (WGS) entry which is preliminary data.</text>
</comment>
<dbReference type="InterPro" id="IPR034122">
    <property type="entry name" value="Retropepsin-like_bacterial"/>
</dbReference>
<dbReference type="CDD" id="cd05483">
    <property type="entry name" value="retropepsin_like_bacteria"/>
    <property type="match status" value="1"/>
</dbReference>